<organism evidence="1 2">
    <name type="scientific">Nonomuraea rubra</name>
    <dbReference type="NCBI Taxonomy" id="46180"/>
    <lineage>
        <taxon>Bacteria</taxon>
        <taxon>Bacillati</taxon>
        <taxon>Actinomycetota</taxon>
        <taxon>Actinomycetes</taxon>
        <taxon>Streptosporangiales</taxon>
        <taxon>Streptosporangiaceae</taxon>
        <taxon>Nonomuraea</taxon>
    </lineage>
</organism>
<dbReference type="AlphaFoldDB" id="A0A7X0P3P1"/>
<protein>
    <submittedName>
        <fullName evidence="1">Uncharacterized protein</fullName>
    </submittedName>
</protein>
<name>A0A7X0P3P1_9ACTN</name>
<evidence type="ECO:0000313" key="1">
    <source>
        <dbReference type="EMBL" id="MBB6554696.1"/>
    </source>
</evidence>
<reference evidence="1 2" key="1">
    <citation type="submission" date="2020-08" db="EMBL/GenBank/DDBJ databases">
        <title>Sequencing the genomes of 1000 actinobacteria strains.</title>
        <authorList>
            <person name="Klenk H.-P."/>
        </authorList>
    </citation>
    <scope>NUCLEOTIDE SEQUENCE [LARGE SCALE GENOMIC DNA]</scope>
    <source>
        <strain evidence="1 2">DSM 43768</strain>
    </source>
</reference>
<gene>
    <name evidence="1" type="ORF">HD593_009491</name>
</gene>
<evidence type="ECO:0000313" key="2">
    <source>
        <dbReference type="Proteomes" id="UP000565579"/>
    </source>
</evidence>
<accession>A0A7X0P3P1</accession>
<dbReference type="Proteomes" id="UP000565579">
    <property type="component" value="Unassembled WGS sequence"/>
</dbReference>
<dbReference type="EMBL" id="JACHMI010000001">
    <property type="protein sequence ID" value="MBB6554696.1"/>
    <property type="molecule type" value="Genomic_DNA"/>
</dbReference>
<sequence length="61" mass="6527">MPHPANEPSRGGDDLASIRCRTMTSTAATNRPNIPKDTLIRLSCSPSTINNEPGIPYMSAT</sequence>
<proteinExistence type="predicted"/>
<keyword evidence="2" id="KW-1185">Reference proteome</keyword>
<comment type="caution">
    <text evidence="1">The sequence shown here is derived from an EMBL/GenBank/DDBJ whole genome shotgun (WGS) entry which is preliminary data.</text>
</comment>